<dbReference type="RefSeq" id="WP_141268321.1">
    <property type="nucleotide sequence ID" value="NZ_BJLH01000001.1"/>
</dbReference>
<proteinExistence type="predicted"/>
<feature type="transmembrane region" description="Helical" evidence="1">
    <location>
        <begin position="6"/>
        <end position="34"/>
    </location>
</feature>
<evidence type="ECO:0000313" key="3">
    <source>
        <dbReference type="Proteomes" id="UP000318242"/>
    </source>
</evidence>
<accession>A0A4Y3IIA8</accession>
<dbReference type="Proteomes" id="UP000318242">
    <property type="component" value="Unassembled WGS sequence"/>
</dbReference>
<keyword evidence="3" id="KW-1185">Reference proteome</keyword>
<dbReference type="AlphaFoldDB" id="A0A4Y3IIA8"/>
<evidence type="ECO:0000313" key="2">
    <source>
        <dbReference type="EMBL" id="GEA58905.1"/>
    </source>
</evidence>
<dbReference type="EMBL" id="BJLH01000001">
    <property type="protein sequence ID" value="GEA58905.1"/>
    <property type="molecule type" value="Genomic_DNA"/>
</dbReference>
<protein>
    <submittedName>
        <fullName evidence="2">Uncharacterized protein</fullName>
    </submittedName>
</protein>
<keyword evidence="1" id="KW-1133">Transmembrane helix</keyword>
<sequence length="69" mass="7739">MEQIFTSFGIVGSIVGLIYGVICLALPFLVWGIYRQSVETNKLLKQLAGQQPTKLVSQKHRNFFDPELG</sequence>
<evidence type="ECO:0000256" key="1">
    <source>
        <dbReference type="SAM" id="Phobius"/>
    </source>
</evidence>
<name>A0A4Y3IIA8_9VIBR</name>
<organism evidence="2 3">
    <name type="scientific">Vibrio comitans NBRC 102076</name>
    <dbReference type="NCBI Taxonomy" id="1219078"/>
    <lineage>
        <taxon>Bacteria</taxon>
        <taxon>Pseudomonadati</taxon>
        <taxon>Pseudomonadota</taxon>
        <taxon>Gammaproteobacteria</taxon>
        <taxon>Vibrionales</taxon>
        <taxon>Vibrionaceae</taxon>
        <taxon>Vibrio</taxon>
    </lineage>
</organism>
<gene>
    <name evidence="2" type="ORF">VCO01S_00980</name>
</gene>
<reference evidence="2 3" key="1">
    <citation type="submission" date="2019-06" db="EMBL/GenBank/DDBJ databases">
        <title>Whole genome shotgun sequence of Vibrio comitans NBRC 102076.</title>
        <authorList>
            <person name="Hosoyama A."/>
            <person name="Uohara A."/>
            <person name="Ohji S."/>
            <person name="Ichikawa N."/>
        </authorList>
    </citation>
    <scope>NUCLEOTIDE SEQUENCE [LARGE SCALE GENOMIC DNA]</scope>
    <source>
        <strain evidence="2 3">NBRC 102076</strain>
    </source>
</reference>
<comment type="caution">
    <text evidence="2">The sequence shown here is derived from an EMBL/GenBank/DDBJ whole genome shotgun (WGS) entry which is preliminary data.</text>
</comment>
<keyword evidence="1" id="KW-0812">Transmembrane</keyword>
<keyword evidence="1" id="KW-0472">Membrane</keyword>